<dbReference type="RefSeq" id="XP_033687788.1">
    <property type="nucleotide sequence ID" value="XM_033832770.1"/>
</dbReference>
<proteinExistence type="predicted"/>
<dbReference type="OrthoDB" id="3927958at2759"/>
<evidence type="ECO:0000313" key="1">
    <source>
        <dbReference type="EMBL" id="KAF2252784.1"/>
    </source>
</evidence>
<gene>
    <name evidence="1" type="ORF">BU26DRAFT_560138</name>
</gene>
<evidence type="ECO:0000313" key="2">
    <source>
        <dbReference type="Proteomes" id="UP000800094"/>
    </source>
</evidence>
<accession>A0A6A6IQE6</accession>
<name>A0A6A6IQE6_9PLEO</name>
<organism evidence="1 2">
    <name type="scientific">Trematosphaeria pertusa</name>
    <dbReference type="NCBI Taxonomy" id="390896"/>
    <lineage>
        <taxon>Eukaryota</taxon>
        <taxon>Fungi</taxon>
        <taxon>Dikarya</taxon>
        <taxon>Ascomycota</taxon>
        <taxon>Pezizomycotina</taxon>
        <taxon>Dothideomycetes</taxon>
        <taxon>Pleosporomycetidae</taxon>
        <taxon>Pleosporales</taxon>
        <taxon>Massarineae</taxon>
        <taxon>Trematosphaeriaceae</taxon>
        <taxon>Trematosphaeria</taxon>
    </lineage>
</organism>
<sequence length="189" mass="20874">MCYYRLFVFLGCGHAVPSLRPVRPCAAAAARLKCKRGEMLKQQQREAGDEACVLPQAEAEKHTALEGMECGPNTAPPHTAVACLALRTHPFQSLKLHRSCALCERTRDALLERVAERHEVRFRDGRWRVRYASPGPGERGAEWSGVGETLGSWVGEWRGVGDAVVAALREPGGRDKEMGREMGYRGFAV</sequence>
<dbReference type="GeneID" id="54586100"/>
<protein>
    <submittedName>
        <fullName evidence="1">Uncharacterized protein</fullName>
    </submittedName>
</protein>
<keyword evidence="2" id="KW-1185">Reference proteome</keyword>
<reference evidence="1" key="1">
    <citation type="journal article" date="2020" name="Stud. Mycol.">
        <title>101 Dothideomycetes genomes: a test case for predicting lifestyles and emergence of pathogens.</title>
        <authorList>
            <person name="Haridas S."/>
            <person name="Albert R."/>
            <person name="Binder M."/>
            <person name="Bloem J."/>
            <person name="Labutti K."/>
            <person name="Salamov A."/>
            <person name="Andreopoulos B."/>
            <person name="Baker S."/>
            <person name="Barry K."/>
            <person name="Bills G."/>
            <person name="Bluhm B."/>
            <person name="Cannon C."/>
            <person name="Castanera R."/>
            <person name="Culley D."/>
            <person name="Daum C."/>
            <person name="Ezra D."/>
            <person name="Gonzalez J."/>
            <person name="Henrissat B."/>
            <person name="Kuo A."/>
            <person name="Liang C."/>
            <person name="Lipzen A."/>
            <person name="Lutzoni F."/>
            <person name="Magnuson J."/>
            <person name="Mondo S."/>
            <person name="Nolan M."/>
            <person name="Ohm R."/>
            <person name="Pangilinan J."/>
            <person name="Park H.-J."/>
            <person name="Ramirez L."/>
            <person name="Alfaro M."/>
            <person name="Sun H."/>
            <person name="Tritt A."/>
            <person name="Yoshinaga Y."/>
            <person name="Zwiers L.-H."/>
            <person name="Turgeon B."/>
            <person name="Goodwin S."/>
            <person name="Spatafora J."/>
            <person name="Crous P."/>
            <person name="Grigoriev I."/>
        </authorList>
    </citation>
    <scope>NUCLEOTIDE SEQUENCE</scope>
    <source>
        <strain evidence="1">CBS 122368</strain>
    </source>
</reference>
<dbReference type="Proteomes" id="UP000800094">
    <property type="component" value="Unassembled WGS sequence"/>
</dbReference>
<dbReference type="EMBL" id="ML987191">
    <property type="protein sequence ID" value="KAF2252784.1"/>
    <property type="molecule type" value="Genomic_DNA"/>
</dbReference>
<dbReference type="AlphaFoldDB" id="A0A6A6IQE6"/>